<dbReference type="OrthoDB" id="3473589at2759"/>
<sequence length="307" mass="35964">NFTACLSRYTVPKHFIASKIFQPKYKIDEEIENLTEGRIIKVMQRKLQQTIRRWQEINEDSQSITDPLSRAMEPFRNINSDAMIPPLEQRTLDRGLNCHMKEPSLIYGLDGGRRKDWEKVKFLAIELPVDYFTGVGRETGSDIDFQIFLSINFCYFTGLKQFTVVYYDYSGQNDDDNLTFFEPICLEDAVSVLRRGFAEILQEFESYNHPLAPRLIHYDYLKYLLRTYSTYVRSVERDTGAPFKAPADESLFIKVVIGPSCQRILENARQDYLRRHREMKGRAETSLPKLDEIHARESNMSLDIHPY</sequence>
<dbReference type="EMBL" id="JABFCT010000003">
    <property type="protein sequence ID" value="KAF5877725.1"/>
    <property type="molecule type" value="Genomic_DNA"/>
</dbReference>
<dbReference type="Proteomes" id="UP000531561">
    <property type="component" value="Unassembled WGS sequence"/>
</dbReference>
<organism evidence="1 2">
    <name type="scientific">Botrytis fragariae</name>
    <dbReference type="NCBI Taxonomy" id="1964551"/>
    <lineage>
        <taxon>Eukaryota</taxon>
        <taxon>Fungi</taxon>
        <taxon>Dikarya</taxon>
        <taxon>Ascomycota</taxon>
        <taxon>Pezizomycotina</taxon>
        <taxon>Leotiomycetes</taxon>
        <taxon>Helotiales</taxon>
        <taxon>Sclerotiniaceae</taxon>
        <taxon>Botrytis</taxon>
    </lineage>
</organism>
<comment type="caution">
    <text evidence="1">The sequence shown here is derived from an EMBL/GenBank/DDBJ whole genome shotgun (WGS) entry which is preliminary data.</text>
</comment>
<proteinExistence type="predicted"/>
<dbReference type="AlphaFoldDB" id="A0A8H6EMW4"/>
<feature type="non-terminal residue" evidence="1">
    <location>
        <position position="1"/>
    </location>
</feature>
<evidence type="ECO:0000313" key="1">
    <source>
        <dbReference type="EMBL" id="KAF5877725.1"/>
    </source>
</evidence>
<accession>A0A8H6EMW4</accession>
<keyword evidence="2" id="KW-1185">Reference proteome</keyword>
<dbReference type="RefSeq" id="XP_037196671.1">
    <property type="nucleotide sequence ID" value="XM_037332517.1"/>
</dbReference>
<reference evidence="1 2" key="1">
    <citation type="journal article" date="2020" name="Phytopathology">
        <title>A high-quality genome resource of Botrytis fragariae, a new and rapidly spreading fungal pathogen causing strawberry gray mold in the U.S.A.</title>
        <authorList>
            <person name="Wu Y."/>
            <person name="Saski C.A."/>
            <person name="Schnabel G."/>
            <person name="Xiao S."/>
            <person name="Hu M."/>
        </authorList>
    </citation>
    <scope>NUCLEOTIDE SEQUENCE [LARGE SCALE GENOMIC DNA]</scope>
    <source>
        <strain evidence="1 2">BVB16</strain>
    </source>
</reference>
<dbReference type="GeneID" id="59256209"/>
<name>A0A8H6EMW4_9HELO</name>
<gene>
    <name evidence="1" type="ORF">Bfra_002094</name>
</gene>
<protein>
    <submittedName>
        <fullName evidence="1">Uncharacterized protein</fullName>
    </submittedName>
</protein>
<evidence type="ECO:0000313" key="2">
    <source>
        <dbReference type="Proteomes" id="UP000531561"/>
    </source>
</evidence>